<dbReference type="AlphaFoldDB" id="A0A5J4V0Y5"/>
<protein>
    <submittedName>
        <fullName evidence="2">Uncharacterized protein</fullName>
    </submittedName>
</protein>
<evidence type="ECO:0000313" key="2">
    <source>
        <dbReference type="EMBL" id="KAA6376184.1"/>
    </source>
</evidence>
<accession>A0A5J4V0Y5</accession>
<evidence type="ECO:0000256" key="1">
    <source>
        <dbReference type="SAM" id="MobiDB-lite"/>
    </source>
</evidence>
<comment type="caution">
    <text evidence="2">The sequence shown here is derived from an EMBL/GenBank/DDBJ whole genome shotgun (WGS) entry which is preliminary data.</text>
</comment>
<evidence type="ECO:0000313" key="3">
    <source>
        <dbReference type="Proteomes" id="UP000324800"/>
    </source>
</evidence>
<dbReference type="EMBL" id="SNRW01010699">
    <property type="protein sequence ID" value="KAA6376184.1"/>
    <property type="molecule type" value="Genomic_DNA"/>
</dbReference>
<gene>
    <name evidence="2" type="ORF">EZS28_028289</name>
</gene>
<reference evidence="2 3" key="1">
    <citation type="submission" date="2019-03" db="EMBL/GenBank/DDBJ databases">
        <title>Single cell metagenomics reveals metabolic interactions within the superorganism composed of flagellate Streblomastix strix and complex community of Bacteroidetes bacteria on its surface.</title>
        <authorList>
            <person name="Treitli S.C."/>
            <person name="Kolisko M."/>
            <person name="Husnik F."/>
            <person name="Keeling P."/>
            <person name="Hampl V."/>
        </authorList>
    </citation>
    <scope>NUCLEOTIDE SEQUENCE [LARGE SCALE GENOMIC DNA]</scope>
    <source>
        <strain evidence="2">ST1C</strain>
    </source>
</reference>
<feature type="compositionally biased region" description="Polar residues" evidence="1">
    <location>
        <begin position="113"/>
        <end position="134"/>
    </location>
</feature>
<feature type="non-terminal residue" evidence="2">
    <location>
        <position position="1"/>
    </location>
</feature>
<organism evidence="2 3">
    <name type="scientific">Streblomastix strix</name>
    <dbReference type="NCBI Taxonomy" id="222440"/>
    <lineage>
        <taxon>Eukaryota</taxon>
        <taxon>Metamonada</taxon>
        <taxon>Preaxostyla</taxon>
        <taxon>Oxymonadida</taxon>
        <taxon>Streblomastigidae</taxon>
        <taxon>Streblomastix</taxon>
    </lineage>
</organism>
<feature type="region of interest" description="Disordered" evidence="1">
    <location>
        <begin position="113"/>
        <end position="140"/>
    </location>
</feature>
<proteinExistence type="predicted"/>
<dbReference type="Proteomes" id="UP000324800">
    <property type="component" value="Unassembled WGS sequence"/>
</dbReference>
<sequence length="162" mass="18459">ANTVLESRLLSVTRAQTRLDAEVKHLQKETANISTILSDKNAQFQQDSNVQSNSVIKKMISNISTMTGTIDQIQKKVNDIESKYDKTLNSFEGRMNIWEKSIDTQFWMKMDGTNRNSMSLRTPNTTSRQNTPNQSDKKDYMKGVSLGQTLQHLNMKEQNAVL</sequence>
<name>A0A5J4V0Y5_9EUKA</name>